<dbReference type="Proteomes" id="UP000008553">
    <property type="component" value="Unassembled WGS sequence"/>
</dbReference>
<sequence>KTHIYVPLHENWYCLCFHKYGLIMQSIL</sequence>
<organism evidence="1 2">
    <name type="scientific">Plasmodium yoelii yoelii</name>
    <dbReference type="NCBI Taxonomy" id="73239"/>
    <lineage>
        <taxon>Eukaryota</taxon>
        <taxon>Sar</taxon>
        <taxon>Alveolata</taxon>
        <taxon>Apicomplexa</taxon>
        <taxon>Aconoidasida</taxon>
        <taxon>Haemosporida</taxon>
        <taxon>Plasmodiidae</taxon>
        <taxon>Plasmodium</taxon>
        <taxon>Plasmodium (Vinckeia)</taxon>
    </lineage>
</organism>
<dbReference type="PaxDb" id="73239-Q7RSL4"/>
<keyword evidence="2" id="KW-1185">Reference proteome</keyword>
<protein>
    <submittedName>
        <fullName evidence="1">Uncharacterized protein</fullName>
    </submittedName>
</protein>
<proteinExistence type="predicted"/>
<gene>
    <name evidence="1" type="ORF">PY00341</name>
</gene>
<evidence type="ECO:0000313" key="2">
    <source>
        <dbReference type="Proteomes" id="UP000008553"/>
    </source>
</evidence>
<feature type="non-terminal residue" evidence="1">
    <location>
        <position position="1"/>
    </location>
</feature>
<name>Q7RSL4_PLAYO</name>
<reference evidence="1 2" key="1">
    <citation type="journal article" date="2002" name="Nature">
        <title>Genome sequence and comparative analysis of the model rodent malaria parasite Plasmodium yoelii yoelii.</title>
        <authorList>
            <person name="Carlton J.M."/>
            <person name="Angiuoli S.V."/>
            <person name="Suh B.B."/>
            <person name="Kooij T.W."/>
            <person name="Pertea M."/>
            <person name="Silva J.C."/>
            <person name="Ermolaeva M.D."/>
            <person name="Allen J.E."/>
            <person name="Selengut J.D."/>
            <person name="Koo H.L."/>
            <person name="Peterson J.D."/>
            <person name="Pop M."/>
            <person name="Kosack D.S."/>
            <person name="Shumway M.F."/>
            <person name="Bidwell S.L."/>
            <person name="Shallom S.J."/>
            <person name="van Aken S.E."/>
            <person name="Riedmuller S.B."/>
            <person name="Feldblyum T.V."/>
            <person name="Cho J.K."/>
            <person name="Quackenbush J."/>
            <person name="Sedegah M."/>
            <person name="Shoaibi A."/>
            <person name="Cummings L.M."/>
            <person name="Florens L."/>
            <person name="Yates J.R."/>
            <person name="Raine J.D."/>
            <person name="Sinden R.E."/>
            <person name="Harris M.A."/>
            <person name="Cunningham D.A."/>
            <person name="Preiser P.R."/>
            <person name="Bergman L.W."/>
            <person name="Vaidya A.B."/>
            <person name="van Lin L.H."/>
            <person name="Janse C.J."/>
            <person name="Waters A.P."/>
            <person name="Smith H.O."/>
            <person name="White O.R."/>
            <person name="Salzberg S.L."/>
            <person name="Venter J.C."/>
            <person name="Fraser C.M."/>
            <person name="Hoffman S.L."/>
            <person name="Gardner M.J."/>
            <person name="Carucci D.J."/>
        </authorList>
    </citation>
    <scope>NUCLEOTIDE SEQUENCE [LARGE SCALE GENOMIC DNA]</scope>
    <source>
        <strain evidence="1 2">17XNL</strain>
    </source>
</reference>
<dbReference type="InParanoid" id="Q7RSL4"/>
<dbReference type="AlphaFoldDB" id="Q7RSL4"/>
<accession>Q7RSL4</accession>
<evidence type="ECO:0000313" key="1">
    <source>
        <dbReference type="EMBL" id="EAA22969.1"/>
    </source>
</evidence>
<comment type="caution">
    <text evidence="1">The sequence shown here is derived from an EMBL/GenBank/DDBJ whole genome shotgun (WGS) entry which is preliminary data.</text>
</comment>
<dbReference type="EMBL" id="AABL01000097">
    <property type="protein sequence ID" value="EAA22969.1"/>
    <property type="molecule type" value="Genomic_DNA"/>
</dbReference>